<dbReference type="PROSITE" id="PS00018">
    <property type="entry name" value="EF_HAND_1"/>
    <property type="match status" value="1"/>
</dbReference>
<organism evidence="1 2">
    <name type="scientific">Neorhodopirellula pilleata</name>
    <dbReference type="NCBI Taxonomy" id="2714738"/>
    <lineage>
        <taxon>Bacteria</taxon>
        <taxon>Pseudomonadati</taxon>
        <taxon>Planctomycetota</taxon>
        <taxon>Planctomycetia</taxon>
        <taxon>Pirellulales</taxon>
        <taxon>Pirellulaceae</taxon>
        <taxon>Neorhodopirellula</taxon>
    </lineage>
</organism>
<evidence type="ECO:0008006" key="3">
    <source>
        <dbReference type="Google" id="ProtNLM"/>
    </source>
</evidence>
<dbReference type="Proteomes" id="UP000316213">
    <property type="component" value="Unassembled WGS sequence"/>
</dbReference>
<dbReference type="EMBL" id="SJPM01000012">
    <property type="protein sequence ID" value="TWT92278.1"/>
    <property type="molecule type" value="Genomic_DNA"/>
</dbReference>
<dbReference type="AlphaFoldDB" id="A0A5C5ZZ86"/>
<reference evidence="1 2" key="1">
    <citation type="submission" date="2019-02" db="EMBL/GenBank/DDBJ databases">
        <title>Deep-cultivation of Planctomycetes and their phenomic and genomic characterization uncovers novel biology.</title>
        <authorList>
            <person name="Wiegand S."/>
            <person name="Jogler M."/>
            <person name="Boedeker C."/>
            <person name="Pinto D."/>
            <person name="Vollmers J."/>
            <person name="Rivas-Marin E."/>
            <person name="Kohn T."/>
            <person name="Peeters S.H."/>
            <person name="Heuer A."/>
            <person name="Rast P."/>
            <person name="Oberbeckmann S."/>
            <person name="Bunk B."/>
            <person name="Jeske O."/>
            <person name="Meyerdierks A."/>
            <person name="Storesund J.E."/>
            <person name="Kallscheuer N."/>
            <person name="Luecker S."/>
            <person name="Lage O.M."/>
            <person name="Pohl T."/>
            <person name="Merkel B.J."/>
            <person name="Hornburger P."/>
            <person name="Mueller R.-W."/>
            <person name="Bruemmer F."/>
            <person name="Labrenz M."/>
            <person name="Spormann A.M."/>
            <person name="Op Den Camp H."/>
            <person name="Overmann J."/>
            <person name="Amann R."/>
            <person name="Jetten M.S.M."/>
            <person name="Mascher T."/>
            <person name="Medema M.H."/>
            <person name="Devos D.P."/>
            <person name="Kaster A.-K."/>
            <person name="Ovreas L."/>
            <person name="Rohde M."/>
            <person name="Galperin M.Y."/>
            <person name="Jogler C."/>
        </authorList>
    </citation>
    <scope>NUCLEOTIDE SEQUENCE [LARGE SCALE GENOMIC DNA]</scope>
    <source>
        <strain evidence="1 2">Pla100</strain>
    </source>
</reference>
<keyword evidence="2" id="KW-1185">Reference proteome</keyword>
<gene>
    <name evidence="1" type="ORF">Pla100_48160</name>
</gene>
<evidence type="ECO:0000313" key="2">
    <source>
        <dbReference type="Proteomes" id="UP000316213"/>
    </source>
</evidence>
<evidence type="ECO:0000313" key="1">
    <source>
        <dbReference type="EMBL" id="TWT92278.1"/>
    </source>
</evidence>
<dbReference type="InterPro" id="IPR018247">
    <property type="entry name" value="EF_Hand_1_Ca_BS"/>
</dbReference>
<proteinExistence type="predicted"/>
<protein>
    <recommendedName>
        <fullName evidence="3">EF-hand domain-containing protein</fullName>
    </recommendedName>
</protein>
<accession>A0A5C5ZZ86</accession>
<sequence>MRRRFAMRQWTTQRKGASLIDVAVGAAVLSLVLIPAMQLMGKSTSLVSDMTVKEALLFEAERAIQMQMIELCDVGVFDLASSPGDRPVTDNHSKQYRTRTRLIRDPQIANLLTIHCVAYQDANANGRLDADELEQTLQTQWCRPS</sequence>
<name>A0A5C5ZZ86_9BACT</name>
<comment type="caution">
    <text evidence="1">The sequence shown here is derived from an EMBL/GenBank/DDBJ whole genome shotgun (WGS) entry which is preliminary data.</text>
</comment>